<protein>
    <submittedName>
        <fullName evidence="2">Uncharacterized protein</fullName>
    </submittedName>
</protein>
<gene>
    <name evidence="2" type="ORF">VC83_04936</name>
</gene>
<accession>A0A177ABM4</accession>
<name>A0A177ABM4_9PEZI</name>
<proteinExistence type="predicted"/>
<reference evidence="2" key="1">
    <citation type="submission" date="2016-03" db="EMBL/GenBank/DDBJ databases">
        <title>Updated assembly of Pseudogymnoascus destructans, the fungus causing white-nose syndrome of bats.</title>
        <authorList>
            <person name="Palmer J.M."/>
            <person name="Drees K.P."/>
            <person name="Foster J.T."/>
            <person name="Lindner D.L."/>
        </authorList>
    </citation>
    <scope>NUCLEOTIDE SEQUENCE [LARGE SCALE GENOMIC DNA]</scope>
    <source>
        <strain evidence="2">20631-21</strain>
    </source>
</reference>
<dbReference type="AlphaFoldDB" id="A0A177ABM4"/>
<feature type="region of interest" description="Disordered" evidence="1">
    <location>
        <begin position="70"/>
        <end position="90"/>
    </location>
</feature>
<sequence length="102" mass="11344">MATLAGMLTKLPANSNISDLLLAIETPPPKHEHDTPPGAATPRIFKVGHEWLPAITLYCRTVPNCHRHYPKLPHPHRNPPTSSTIERSSSTLLVPVTFRRRA</sequence>
<dbReference type="EMBL" id="KV441396">
    <property type="protein sequence ID" value="OAF58671.1"/>
    <property type="molecule type" value="Genomic_DNA"/>
</dbReference>
<feature type="compositionally biased region" description="Polar residues" evidence="1">
    <location>
        <begin position="79"/>
        <end position="90"/>
    </location>
</feature>
<dbReference type="GeneID" id="36288004"/>
<dbReference type="Proteomes" id="UP000077154">
    <property type="component" value="Unassembled WGS sequence"/>
</dbReference>
<dbReference type="VEuPathDB" id="FungiDB:GMDG_08651"/>
<evidence type="ECO:0000256" key="1">
    <source>
        <dbReference type="SAM" id="MobiDB-lite"/>
    </source>
</evidence>
<organism evidence="2">
    <name type="scientific">Pseudogymnoascus destructans</name>
    <dbReference type="NCBI Taxonomy" id="655981"/>
    <lineage>
        <taxon>Eukaryota</taxon>
        <taxon>Fungi</taxon>
        <taxon>Dikarya</taxon>
        <taxon>Ascomycota</taxon>
        <taxon>Pezizomycotina</taxon>
        <taxon>Leotiomycetes</taxon>
        <taxon>Thelebolales</taxon>
        <taxon>Thelebolaceae</taxon>
        <taxon>Pseudogymnoascus</taxon>
    </lineage>
</organism>
<dbReference type="RefSeq" id="XP_024323955.1">
    <property type="nucleotide sequence ID" value="XM_024468562.1"/>
</dbReference>
<evidence type="ECO:0000313" key="2">
    <source>
        <dbReference type="EMBL" id="OAF58671.1"/>
    </source>
</evidence>